<evidence type="ECO:0000256" key="3">
    <source>
        <dbReference type="ARBA" id="ARBA00022801"/>
    </source>
</evidence>
<evidence type="ECO:0000256" key="5">
    <source>
        <dbReference type="ARBA" id="ARBA00022842"/>
    </source>
</evidence>
<dbReference type="InterPro" id="IPR051132">
    <property type="entry name" value="3-5_Exonuclease_domain"/>
</dbReference>
<dbReference type="GO" id="GO:0003676">
    <property type="term" value="F:nucleic acid binding"/>
    <property type="evidence" value="ECO:0007669"/>
    <property type="project" value="InterPro"/>
</dbReference>
<evidence type="ECO:0000313" key="9">
    <source>
        <dbReference type="EMBL" id="TNX91783.1"/>
    </source>
</evidence>
<dbReference type="Pfam" id="PF01612">
    <property type="entry name" value="DNA_pol_A_exo1"/>
    <property type="match status" value="1"/>
</dbReference>
<dbReference type="EMBL" id="VFBM01000006">
    <property type="protein sequence ID" value="TNX91783.1"/>
    <property type="molecule type" value="Genomic_DNA"/>
</dbReference>
<proteinExistence type="predicted"/>
<comment type="caution">
    <text evidence="9">The sequence shown here is derived from an EMBL/GenBank/DDBJ whole genome shotgun (WGS) entry which is preliminary data.</text>
</comment>
<dbReference type="InterPro" id="IPR036397">
    <property type="entry name" value="RNaseH_sf"/>
</dbReference>
<accession>A0A8H2K4M3</accession>
<dbReference type="CDD" id="cd06141">
    <property type="entry name" value="WRN_exo"/>
    <property type="match status" value="1"/>
</dbReference>
<dbReference type="Proteomes" id="UP000314285">
    <property type="component" value="Unassembled WGS sequence"/>
</dbReference>
<reference evidence="9 10" key="1">
    <citation type="submission" date="2019-06" db="EMBL/GenBank/DDBJ databases">
        <title>Genome of Acinetobacter radioresistens APH1, a phenol degrading strain.</title>
        <authorList>
            <person name="Liu Y."/>
        </authorList>
    </citation>
    <scope>NUCLEOTIDE SEQUENCE [LARGE SCALE GENOMIC DNA]</scope>
    <source>
        <strain evidence="9 10">APH1</strain>
    </source>
</reference>
<evidence type="ECO:0000256" key="6">
    <source>
        <dbReference type="ARBA" id="ARBA00040531"/>
    </source>
</evidence>
<name>A0A8H2K4M3_ACIRA</name>
<dbReference type="GO" id="GO:0006139">
    <property type="term" value="P:nucleobase-containing compound metabolic process"/>
    <property type="evidence" value="ECO:0007669"/>
    <property type="project" value="InterPro"/>
</dbReference>
<dbReference type="AlphaFoldDB" id="A0A8H2K4M3"/>
<dbReference type="Gene3D" id="3.30.420.10">
    <property type="entry name" value="Ribonuclease H-like superfamily/Ribonuclease H"/>
    <property type="match status" value="1"/>
</dbReference>
<protein>
    <recommendedName>
        <fullName evidence="6">3'-5' exonuclease</fullName>
    </recommendedName>
    <alternativeName>
        <fullName evidence="7">Werner Syndrome-like exonuclease</fullName>
    </alternativeName>
</protein>
<gene>
    <name evidence="9" type="ORF">FHY67_09535</name>
</gene>
<keyword evidence="5" id="KW-0460">Magnesium</keyword>
<evidence type="ECO:0000256" key="1">
    <source>
        <dbReference type="ARBA" id="ARBA00022722"/>
    </source>
</evidence>
<dbReference type="SMART" id="SM00474">
    <property type="entry name" value="35EXOc"/>
    <property type="match status" value="1"/>
</dbReference>
<evidence type="ECO:0000256" key="4">
    <source>
        <dbReference type="ARBA" id="ARBA00022839"/>
    </source>
</evidence>
<evidence type="ECO:0000256" key="2">
    <source>
        <dbReference type="ARBA" id="ARBA00022723"/>
    </source>
</evidence>
<dbReference type="PANTHER" id="PTHR13620:SF109">
    <property type="entry name" value="3'-5' EXONUCLEASE"/>
    <property type="match status" value="1"/>
</dbReference>
<dbReference type="GO" id="GO:0008408">
    <property type="term" value="F:3'-5' exonuclease activity"/>
    <property type="evidence" value="ECO:0007669"/>
    <property type="project" value="InterPro"/>
</dbReference>
<evidence type="ECO:0000313" key="10">
    <source>
        <dbReference type="Proteomes" id="UP000314285"/>
    </source>
</evidence>
<dbReference type="SUPFAM" id="SSF53098">
    <property type="entry name" value="Ribonuclease H-like"/>
    <property type="match status" value="1"/>
</dbReference>
<keyword evidence="4 9" id="KW-0269">Exonuclease</keyword>
<keyword evidence="3" id="KW-0378">Hydrolase</keyword>
<evidence type="ECO:0000256" key="7">
    <source>
        <dbReference type="ARBA" id="ARBA00042761"/>
    </source>
</evidence>
<keyword evidence="1" id="KW-0540">Nuclease</keyword>
<dbReference type="RefSeq" id="WP_139880681.1">
    <property type="nucleotide sequence ID" value="NZ_VFBM01000006.1"/>
</dbReference>
<sequence>MPESTELPLLPNKEEINKLPLFKNLDASHIYVLSSLKDCLPLQYELVTATVLGFDSESKPTFRRGEISTGPHLIQLATAEKVFLFQLNPDILNFLRPILVNQKQVKVGFGLKNDVHLFRKKGIELQSTVELSKCFSAFGFKQPIGLKNAVALLFQQNFPKSKKISMSDWSNMSLSSAQIDYAAADVYAALLVFQELRKRSLLPEHTLRLLEQVNCLDQ</sequence>
<keyword evidence="2" id="KW-0479">Metal-binding</keyword>
<dbReference type="InterPro" id="IPR002562">
    <property type="entry name" value="3'-5'_exonuclease_dom"/>
</dbReference>
<dbReference type="GO" id="GO:0046872">
    <property type="term" value="F:metal ion binding"/>
    <property type="evidence" value="ECO:0007669"/>
    <property type="project" value="UniProtKB-KW"/>
</dbReference>
<organism evidence="9 10">
    <name type="scientific">Acinetobacter radioresistens</name>
    <dbReference type="NCBI Taxonomy" id="40216"/>
    <lineage>
        <taxon>Bacteria</taxon>
        <taxon>Pseudomonadati</taxon>
        <taxon>Pseudomonadota</taxon>
        <taxon>Gammaproteobacteria</taxon>
        <taxon>Moraxellales</taxon>
        <taxon>Moraxellaceae</taxon>
        <taxon>Acinetobacter</taxon>
    </lineage>
</organism>
<feature type="domain" description="3'-5' exonuclease" evidence="8">
    <location>
        <begin position="30"/>
        <end position="201"/>
    </location>
</feature>
<dbReference type="InterPro" id="IPR012337">
    <property type="entry name" value="RNaseH-like_sf"/>
</dbReference>
<evidence type="ECO:0000259" key="8">
    <source>
        <dbReference type="SMART" id="SM00474"/>
    </source>
</evidence>
<dbReference type="PANTHER" id="PTHR13620">
    <property type="entry name" value="3-5 EXONUCLEASE"/>
    <property type="match status" value="1"/>
</dbReference>